<dbReference type="Proteomes" id="UP001378592">
    <property type="component" value="Unassembled WGS sequence"/>
</dbReference>
<dbReference type="PANTHER" id="PTHR24260">
    <property type="match status" value="1"/>
</dbReference>
<keyword evidence="2" id="KW-0964">Secreted</keyword>
<dbReference type="PRINTS" id="PR00722">
    <property type="entry name" value="CHYMOTRYPSIN"/>
</dbReference>
<evidence type="ECO:0000256" key="6">
    <source>
        <dbReference type="ARBA" id="ARBA00022825"/>
    </source>
</evidence>
<keyword evidence="5" id="KW-0378">Hydrolase</keyword>
<dbReference type="FunFam" id="2.40.10.10:FF:000146">
    <property type="entry name" value="Serine protease 53"/>
    <property type="match status" value="1"/>
</dbReference>
<gene>
    <name evidence="12" type="ORF">R5R35_006323</name>
</gene>
<dbReference type="Pfam" id="PF00089">
    <property type="entry name" value="Trypsin"/>
    <property type="match status" value="1"/>
</dbReference>
<keyword evidence="8" id="KW-1015">Disulfide bond</keyword>
<dbReference type="SUPFAM" id="SSF50494">
    <property type="entry name" value="Trypsin-like serine proteases"/>
    <property type="match status" value="1"/>
</dbReference>
<protein>
    <recommendedName>
        <fullName evidence="11">Peptidase S1 domain-containing protein</fullName>
    </recommendedName>
</protein>
<feature type="chain" id="PRO_5042858946" description="Peptidase S1 domain-containing protein" evidence="10">
    <location>
        <begin position="23"/>
        <end position="504"/>
    </location>
</feature>
<dbReference type="InterPro" id="IPR018114">
    <property type="entry name" value="TRYPSIN_HIS"/>
</dbReference>
<organism evidence="12 13">
    <name type="scientific">Gryllus longicercus</name>
    <dbReference type="NCBI Taxonomy" id="2509291"/>
    <lineage>
        <taxon>Eukaryota</taxon>
        <taxon>Metazoa</taxon>
        <taxon>Ecdysozoa</taxon>
        <taxon>Arthropoda</taxon>
        <taxon>Hexapoda</taxon>
        <taxon>Insecta</taxon>
        <taxon>Pterygota</taxon>
        <taxon>Neoptera</taxon>
        <taxon>Polyneoptera</taxon>
        <taxon>Orthoptera</taxon>
        <taxon>Ensifera</taxon>
        <taxon>Gryllidea</taxon>
        <taxon>Grylloidea</taxon>
        <taxon>Gryllidae</taxon>
        <taxon>Gryllinae</taxon>
        <taxon>Gryllus</taxon>
    </lineage>
</organism>
<dbReference type="InterPro" id="IPR001254">
    <property type="entry name" value="Trypsin_dom"/>
</dbReference>
<dbReference type="EMBL" id="JAZDUA010000292">
    <property type="protein sequence ID" value="KAK7861954.1"/>
    <property type="molecule type" value="Genomic_DNA"/>
</dbReference>
<dbReference type="PROSITE" id="PS00134">
    <property type="entry name" value="TRYPSIN_HIS"/>
    <property type="match status" value="1"/>
</dbReference>
<sequence length="504" mass="55957">MWGAAMAAAAVVLWCLPAGGRAQVPLAAPASPCPDVFQYARGSDGVWRAQVWAWPPARGRPVRLRVDLFLEAALPNKYAGRILLLEDKDVVARKILAGSRESIKYALLFPLLYPLPRVDRISVNDKPMCIGPRVNSPVLTQIALEHTLYPTATPLNSGTSIGAQGNFIPGTQPGGELHRPQPPRPQPTHPNIQTHPNYPNSYPAKPKPVIPTETKPPFRETTNSPHYHQTSSNICGRSIAANELVFNGQGTARGEWPWIAAMFVSPDVGNLEFQCSATLINKKHVVTAGHCVKPKDQPEVEPHQIVVYLGIYNLRRVADIHSRAHEVEHIFVHPDYAKTTSFDADVAVLRLIIAAVYTPFIRPICLWAGSQKLEAVVGMHGTVIGWGRDEMGHKATNEPRQTQLPIVSQEECLLSQPDFISITSKRTFCAGFRNNSGPCNGDSGSGMFLRFSDGTVPRWYLRGITSVSLYDRQQNRCDLLNYVVFTDMAKYGRWMQQFLKEEYK</sequence>
<feature type="signal peptide" evidence="10">
    <location>
        <begin position="1"/>
        <end position="22"/>
    </location>
</feature>
<dbReference type="GO" id="GO:0006508">
    <property type="term" value="P:proteolysis"/>
    <property type="evidence" value="ECO:0007669"/>
    <property type="project" value="UniProtKB-KW"/>
</dbReference>
<dbReference type="InterPro" id="IPR001314">
    <property type="entry name" value="Peptidase_S1A"/>
</dbReference>
<proteinExistence type="predicted"/>
<comment type="subcellular location">
    <subcellularLocation>
        <location evidence="1">Secreted</location>
    </subcellularLocation>
</comment>
<feature type="domain" description="Peptidase S1" evidence="11">
    <location>
        <begin position="245"/>
        <end position="500"/>
    </location>
</feature>
<feature type="region of interest" description="Disordered" evidence="9">
    <location>
        <begin position="162"/>
        <end position="215"/>
    </location>
</feature>
<evidence type="ECO:0000256" key="4">
    <source>
        <dbReference type="ARBA" id="ARBA00022729"/>
    </source>
</evidence>
<reference evidence="12 13" key="1">
    <citation type="submission" date="2024-03" db="EMBL/GenBank/DDBJ databases">
        <title>The genome assembly and annotation of the cricket Gryllus longicercus Weissman &amp; Gray.</title>
        <authorList>
            <person name="Szrajer S."/>
            <person name="Gray D."/>
            <person name="Ylla G."/>
        </authorList>
    </citation>
    <scope>NUCLEOTIDE SEQUENCE [LARGE SCALE GENOMIC DNA]</scope>
    <source>
        <strain evidence="12">DAG 2021-001</strain>
        <tissue evidence="12">Whole body minus gut</tissue>
    </source>
</reference>
<keyword evidence="4 10" id="KW-0732">Signal</keyword>
<dbReference type="GO" id="GO:0004252">
    <property type="term" value="F:serine-type endopeptidase activity"/>
    <property type="evidence" value="ECO:0007669"/>
    <property type="project" value="InterPro"/>
</dbReference>
<evidence type="ECO:0000256" key="7">
    <source>
        <dbReference type="ARBA" id="ARBA00023145"/>
    </source>
</evidence>
<keyword evidence="7" id="KW-0865">Zymogen</keyword>
<accession>A0AAN9VPV8</accession>
<evidence type="ECO:0000256" key="1">
    <source>
        <dbReference type="ARBA" id="ARBA00004613"/>
    </source>
</evidence>
<dbReference type="InterPro" id="IPR031986">
    <property type="entry name" value="GD_N"/>
</dbReference>
<comment type="caution">
    <text evidence="12">The sequence shown here is derived from an EMBL/GenBank/DDBJ whole genome shotgun (WGS) entry which is preliminary data.</text>
</comment>
<dbReference type="InterPro" id="IPR051333">
    <property type="entry name" value="CLIP_Serine_Protease"/>
</dbReference>
<keyword evidence="6" id="KW-0720">Serine protease</keyword>
<dbReference type="InterPro" id="IPR043504">
    <property type="entry name" value="Peptidase_S1_PA_chymotrypsin"/>
</dbReference>
<evidence type="ECO:0000256" key="10">
    <source>
        <dbReference type="SAM" id="SignalP"/>
    </source>
</evidence>
<evidence type="ECO:0000256" key="2">
    <source>
        <dbReference type="ARBA" id="ARBA00022525"/>
    </source>
</evidence>
<feature type="compositionally biased region" description="Polar residues" evidence="9">
    <location>
        <begin position="191"/>
        <end position="200"/>
    </location>
</feature>
<keyword evidence="3" id="KW-0645">Protease</keyword>
<dbReference type="AlphaFoldDB" id="A0AAN9VPV8"/>
<dbReference type="InterPro" id="IPR009003">
    <property type="entry name" value="Peptidase_S1_PA"/>
</dbReference>
<evidence type="ECO:0000256" key="8">
    <source>
        <dbReference type="ARBA" id="ARBA00023157"/>
    </source>
</evidence>
<evidence type="ECO:0000313" key="12">
    <source>
        <dbReference type="EMBL" id="KAK7861954.1"/>
    </source>
</evidence>
<name>A0AAN9VPV8_9ORTH</name>
<dbReference type="PROSITE" id="PS50240">
    <property type="entry name" value="TRYPSIN_DOM"/>
    <property type="match status" value="1"/>
</dbReference>
<evidence type="ECO:0000259" key="11">
    <source>
        <dbReference type="PROSITE" id="PS50240"/>
    </source>
</evidence>
<dbReference type="Gene3D" id="2.40.10.10">
    <property type="entry name" value="Trypsin-like serine proteases"/>
    <property type="match status" value="1"/>
</dbReference>
<evidence type="ECO:0000313" key="13">
    <source>
        <dbReference type="Proteomes" id="UP001378592"/>
    </source>
</evidence>
<keyword evidence="13" id="KW-1185">Reference proteome</keyword>
<evidence type="ECO:0000256" key="5">
    <source>
        <dbReference type="ARBA" id="ARBA00022801"/>
    </source>
</evidence>
<evidence type="ECO:0000256" key="3">
    <source>
        <dbReference type="ARBA" id="ARBA00022670"/>
    </source>
</evidence>
<dbReference type="SMART" id="SM00020">
    <property type="entry name" value="Tryp_SPc"/>
    <property type="match status" value="1"/>
</dbReference>
<evidence type="ECO:0000256" key="9">
    <source>
        <dbReference type="SAM" id="MobiDB-lite"/>
    </source>
</evidence>
<dbReference type="GO" id="GO:0005576">
    <property type="term" value="C:extracellular region"/>
    <property type="evidence" value="ECO:0007669"/>
    <property type="project" value="UniProtKB-SubCell"/>
</dbReference>
<dbReference type="PANTHER" id="PTHR24260:SF143">
    <property type="entry name" value="SERINE PROTEASE GD-LIKE PROTEIN"/>
    <property type="match status" value="1"/>
</dbReference>
<dbReference type="Pfam" id="PF16030">
    <property type="entry name" value="GD_N"/>
    <property type="match status" value="1"/>
</dbReference>
<dbReference type="CDD" id="cd00190">
    <property type="entry name" value="Tryp_SPc"/>
    <property type="match status" value="1"/>
</dbReference>